<dbReference type="PROSITE" id="PS51257">
    <property type="entry name" value="PROKAR_LIPOPROTEIN"/>
    <property type="match status" value="1"/>
</dbReference>
<evidence type="ECO:0000313" key="4">
    <source>
        <dbReference type="Proteomes" id="UP000054623"/>
    </source>
</evidence>
<dbReference type="EMBL" id="LOCK01000021">
    <property type="protein sequence ID" value="KTE91638.1"/>
    <property type="molecule type" value="Genomic_DNA"/>
</dbReference>
<evidence type="ECO:0000256" key="1">
    <source>
        <dbReference type="SAM" id="SignalP"/>
    </source>
</evidence>
<evidence type="ECO:0000313" key="3">
    <source>
        <dbReference type="EMBL" id="KTE91638.1"/>
    </source>
</evidence>
<dbReference type="RefSeq" id="WP_005810409.1">
    <property type="nucleotide sequence ID" value="NZ_CABKQQ010000025.1"/>
</dbReference>
<protein>
    <recommendedName>
        <fullName evidence="5">Prokaryotic membrane lipoprotein lipid attachment site profile</fullName>
    </recommendedName>
</protein>
<organism evidence="2">
    <name type="scientific">Desulfitobacterium hafniense</name>
    <name type="common">Desulfitobacterium frappieri</name>
    <dbReference type="NCBI Taxonomy" id="49338"/>
    <lineage>
        <taxon>Bacteria</taxon>
        <taxon>Bacillati</taxon>
        <taxon>Bacillota</taxon>
        <taxon>Clostridia</taxon>
        <taxon>Eubacteriales</taxon>
        <taxon>Desulfitobacteriaceae</taxon>
        <taxon>Desulfitobacterium</taxon>
    </lineage>
</organism>
<dbReference type="PATRIC" id="fig|49338.4.peg.494"/>
<keyword evidence="1" id="KW-0732">Signal</keyword>
<evidence type="ECO:0008006" key="5">
    <source>
        <dbReference type="Google" id="ProtNLM"/>
    </source>
</evidence>
<dbReference type="OrthoDB" id="1809406at2"/>
<name>A0A098AW54_DESHA</name>
<accession>A0A098AW54</accession>
<proteinExistence type="predicted"/>
<reference evidence="2" key="1">
    <citation type="submission" date="2014-07" db="EMBL/GenBank/DDBJ databases">
        <authorList>
            <person name="Hornung V.Bastian."/>
        </authorList>
    </citation>
    <scope>NUCLEOTIDE SEQUENCE</scope>
    <source>
        <strain evidence="2">PCE-S</strain>
    </source>
</reference>
<sequence length="153" mass="17285">MNKKKGLLWVALLLILLAFTGCTGSDDQYAPDKAAIETLVNDYFTAAFNIDYTTWTGENELPFLTPDQAKIMQGRFADFKQSFVDNQLTQAVDSVEIIRVNIETETSGNVYCIIKVSGYDNGSAYRETIEYSMPVKKIEGQWLIDDFKIQSIE</sequence>
<evidence type="ECO:0000313" key="2">
    <source>
        <dbReference type="EMBL" id="CDX00352.1"/>
    </source>
</evidence>
<dbReference type="EMBL" id="LK996017">
    <property type="protein sequence ID" value="CDX00352.1"/>
    <property type="molecule type" value="Genomic_DNA"/>
</dbReference>
<feature type="chain" id="PRO_5038290381" description="Prokaryotic membrane lipoprotein lipid attachment site profile" evidence="1">
    <location>
        <begin position="25"/>
        <end position="153"/>
    </location>
</feature>
<dbReference type="Proteomes" id="UP000054623">
    <property type="component" value="Unassembled WGS sequence"/>
</dbReference>
<dbReference type="AlphaFoldDB" id="A0A098AW54"/>
<feature type="signal peptide" evidence="1">
    <location>
        <begin position="1"/>
        <end position="24"/>
    </location>
</feature>
<gene>
    <name evidence="3" type="ORF">AT727_21205</name>
    <name evidence="2" type="ORF">DPCES_0465</name>
</gene>
<reference evidence="3 4" key="2">
    <citation type="submission" date="2015-12" db="EMBL/GenBank/DDBJ databases">
        <title>Draft Genome Sequence of Desulfitobacterium hafniense Strain DH, a Sulfate-reducing Bacterium Isolated from Paddy Soils.</title>
        <authorList>
            <person name="Bao P."/>
            <person name="Zhang X."/>
            <person name="Li G."/>
        </authorList>
    </citation>
    <scope>NUCLEOTIDE SEQUENCE [LARGE SCALE GENOMIC DNA]</scope>
    <source>
        <strain evidence="3 4">DH</strain>
    </source>
</reference>